<dbReference type="SUPFAM" id="SSF161098">
    <property type="entry name" value="MetI-like"/>
    <property type="match status" value="1"/>
</dbReference>
<feature type="transmembrane region" description="Helical" evidence="7">
    <location>
        <begin position="14"/>
        <end position="38"/>
    </location>
</feature>
<protein>
    <submittedName>
        <fullName evidence="9">Carbohydrate ABC transporter permease</fullName>
    </submittedName>
</protein>
<proteinExistence type="inferred from homology"/>
<dbReference type="Pfam" id="PF00528">
    <property type="entry name" value="BPD_transp_1"/>
    <property type="match status" value="1"/>
</dbReference>
<organism evidence="9 10">
    <name type="scientific">Paenibacillus sabuli</name>
    <dbReference type="NCBI Taxonomy" id="2772509"/>
    <lineage>
        <taxon>Bacteria</taxon>
        <taxon>Bacillati</taxon>
        <taxon>Bacillota</taxon>
        <taxon>Bacilli</taxon>
        <taxon>Bacillales</taxon>
        <taxon>Paenibacillaceae</taxon>
        <taxon>Paenibacillus</taxon>
    </lineage>
</organism>
<evidence type="ECO:0000256" key="2">
    <source>
        <dbReference type="ARBA" id="ARBA00022448"/>
    </source>
</evidence>
<name>A0A927BVH7_9BACL</name>
<dbReference type="EMBL" id="JACXIZ010000041">
    <property type="protein sequence ID" value="MBD2847602.1"/>
    <property type="molecule type" value="Genomic_DNA"/>
</dbReference>
<evidence type="ECO:0000256" key="4">
    <source>
        <dbReference type="ARBA" id="ARBA00022692"/>
    </source>
</evidence>
<evidence type="ECO:0000256" key="3">
    <source>
        <dbReference type="ARBA" id="ARBA00022475"/>
    </source>
</evidence>
<keyword evidence="5 7" id="KW-1133">Transmembrane helix</keyword>
<feature type="transmembrane region" description="Helical" evidence="7">
    <location>
        <begin position="191"/>
        <end position="209"/>
    </location>
</feature>
<comment type="similarity">
    <text evidence="7">Belongs to the binding-protein-dependent transport system permease family.</text>
</comment>
<keyword evidence="3" id="KW-1003">Cell membrane</keyword>
<comment type="subcellular location">
    <subcellularLocation>
        <location evidence="1 7">Cell membrane</location>
        <topology evidence="1 7">Multi-pass membrane protein</topology>
    </subcellularLocation>
</comment>
<dbReference type="PROSITE" id="PS50928">
    <property type="entry name" value="ABC_TM1"/>
    <property type="match status" value="1"/>
</dbReference>
<evidence type="ECO:0000256" key="7">
    <source>
        <dbReference type="RuleBase" id="RU363032"/>
    </source>
</evidence>
<dbReference type="Gene3D" id="1.10.3720.10">
    <property type="entry name" value="MetI-like"/>
    <property type="match status" value="1"/>
</dbReference>
<dbReference type="InterPro" id="IPR035906">
    <property type="entry name" value="MetI-like_sf"/>
</dbReference>
<dbReference type="PANTHER" id="PTHR43744">
    <property type="entry name" value="ABC TRANSPORTER PERMEASE PROTEIN MG189-RELATED-RELATED"/>
    <property type="match status" value="1"/>
</dbReference>
<evidence type="ECO:0000256" key="6">
    <source>
        <dbReference type="ARBA" id="ARBA00023136"/>
    </source>
</evidence>
<evidence type="ECO:0000313" key="10">
    <source>
        <dbReference type="Proteomes" id="UP000621560"/>
    </source>
</evidence>
<feature type="domain" description="ABC transmembrane type-1" evidence="8">
    <location>
        <begin position="78"/>
        <end position="282"/>
    </location>
</feature>
<sequence length="299" mass="34012">MNLSLRHESWTDKLFTLANGVFITLLFLSVLYPILYIISASFSDSQAVVSGEVWLWPVRPSLEGYTAVFEYNQVWTGFRNSFIYTSLGTAINVAVTVLAAYPLSRRDFFGKNVFMILFMFTTMFTGGLIPNYLLVRELGMLDTVWSMVLPTALTVWNVIITRTYFQMSIPHELLEAAQLDGCNDFQFFWKIVIRLSGPILAVITLYYAAANWNQYFNAMIYLKTQDMYPLQLVLKDILVQNDVDVAMLSGDPLDAARREALKTLLKYSLIVISTVPLMVVYPFIQKYLVKGVMIGSLKG</sequence>
<feature type="transmembrane region" description="Helical" evidence="7">
    <location>
        <begin position="264"/>
        <end position="284"/>
    </location>
</feature>
<feature type="transmembrane region" description="Helical" evidence="7">
    <location>
        <begin position="113"/>
        <end position="133"/>
    </location>
</feature>
<feature type="transmembrane region" description="Helical" evidence="7">
    <location>
        <begin position="82"/>
        <end position="101"/>
    </location>
</feature>
<reference evidence="9" key="1">
    <citation type="submission" date="2020-09" db="EMBL/GenBank/DDBJ databases">
        <title>A novel bacterium of genus Paenibacillus, isolated from South China Sea.</title>
        <authorList>
            <person name="Huang H."/>
            <person name="Mo K."/>
            <person name="Hu Y."/>
        </authorList>
    </citation>
    <scope>NUCLEOTIDE SEQUENCE</scope>
    <source>
        <strain evidence="9">IB182496</strain>
    </source>
</reference>
<keyword evidence="2 7" id="KW-0813">Transport</keyword>
<dbReference type="Proteomes" id="UP000621560">
    <property type="component" value="Unassembled WGS sequence"/>
</dbReference>
<evidence type="ECO:0000256" key="1">
    <source>
        <dbReference type="ARBA" id="ARBA00004651"/>
    </source>
</evidence>
<dbReference type="PANTHER" id="PTHR43744:SF9">
    <property type="entry name" value="POLYGALACTURONAN_RHAMNOGALACTURONAN TRANSPORT SYSTEM PERMEASE PROTEIN YTCP"/>
    <property type="match status" value="1"/>
</dbReference>
<dbReference type="AlphaFoldDB" id="A0A927BVH7"/>
<comment type="caution">
    <text evidence="9">The sequence shown here is derived from an EMBL/GenBank/DDBJ whole genome shotgun (WGS) entry which is preliminary data.</text>
</comment>
<keyword evidence="4 7" id="KW-0812">Transmembrane</keyword>
<feature type="transmembrane region" description="Helical" evidence="7">
    <location>
        <begin position="145"/>
        <end position="165"/>
    </location>
</feature>
<dbReference type="InterPro" id="IPR000515">
    <property type="entry name" value="MetI-like"/>
</dbReference>
<dbReference type="GO" id="GO:0055085">
    <property type="term" value="P:transmembrane transport"/>
    <property type="evidence" value="ECO:0007669"/>
    <property type="project" value="InterPro"/>
</dbReference>
<keyword evidence="6 7" id="KW-0472">Membrane</keyword>
<keyword evidence="10" id="KW-1185">Reference proteome</keyword>
<gene>
    <name evidence="9" type="ORF">IDH44_20625</name>
</gene>
<dbReference type="GO" id="GO:0005886">
    <property type="term" value="C:plasma membrane"/>
    <property type="evidence" value="ECO:0007669"/>
    <property type="project" value="UniProtKB-SubCell"/>
</dbReference>
<evidence type="ECO:0000259" key="8">
    <source>
        <dbReference type="PROSITE" id="PS50928"/>
    </source>
</evidence>
<evidence type="ECO:0000256" key="5">
    <source>
        <dbReference type="ARBA" id="ARBA00022989"/>
    </source>
</evidence>
<dbReference type="CDD" id="cd06261">
    <property type="entry name" value="TM_PBP2"/>
    <property type="match status" value="1"/>
</dbReference>
<dbReference type="RefSeq" id="WP_190920709.1">
    <property type="nucleotide sequence ID" value="NZ_JACXIZ010000041.1"/>
</dbReference>
<accession>A0A927BVH7</accession>
<evidence type="ECO:0000313" key="9">
    <source>
        <dbReference type="EMBL" id="MBD2847602.1"/>
    </source>
</evidence>